<dbReference type="AlphaFoldDB" id="A0AA39NB40"/>
<dbReference type="RefSeq" id="XP_060333977.1">
    <property type="nucleotide sequence ID" value="XM_060480670.1"/>
</dbReference>
<proteinExistence type="predicted"/>
<dbReference type="Proteomes" id="UP001175211">
    <property type="component" value="Unassembled WGS sequence"/>
</dbReference>
<protein>
    <submittedName>
        <fullName evidence="2">Uncharacterized protein</fullName>
    </submittedName>
</protein>
<evidence type="ECO:0000256" key="1">
    <source>
        <dbReference type="SAM" id="Phobius"/>
    </source>
</evidence>
<dbReference type="EMBL" id="JAUEPS010000009">
    <property type="protein sequence ID" value="KAK0462365.1"/>
    <property type="molecule type" value="Genomic_DNA"/>
</dbReference>
<keyword evidence="3" id="KW-1185">Reference proteome</keyword>
<feature type="transmembrane region" description="Helical" evidence="1">
    <location>
        <begin position="324"/>
        <end position="351"/>
    </location>
</feature>
<accession>A0AA39NB40</accession>
<dbReference type="GeneID" id="85364218"/>
<gene>
    <name evidence="2" type="ORF">EV420DRAFT_1761604</name>
</gene>
<evidence type="ECO:0000313" key="2">
    <source>
        <dbReference type="EMBL" id="KAK0462365.1"/>
    </source>
</evidence>
<evidence type="ECO:0000313" key="3">
    <source>
        <dbReference type="Proteomes" id="UP001175211"/>
    </source>
</evidence>
<keyword evidence="1" id="KW-0812">Transmembrane</keyword>
<keyword evidence="1" id="KW-0472">Membrane</keyword>
<sequence length="471" mass="51741">MTNLLRTAKSGSDWGRRELRAYNIVVEYQDATTFFGVDPLPQPPVAAEILHNVAAEVTADEGNYSLLRYMDLAMNLVPAQEVARSRVDIPLFICGEQHHAKTDVYPEPQLIAEAIAASQANNDKRTRILGQDPIAHKIMPGITMTGTSPVFYKIPVTTELADSVSMGQYPPTRTVVHAHLPPVLRPARRLSEGFSKFVSQKSFLSTLDMSYGVWPQANLPPEAERLPYLWGVGSSGPLLIQVLDQPASFTCVKFLTMGNCFSETFGEPILVAIPQMQSPENLLWGMFDADIPINPNILRDPPRSETKGEIIIREFFGATLHRSFCFLTITMMVGILAFFLLAISTTALAFSNESDLAVDTPCTLVQCNDTLLKWSGGFCPVISAPYYVLYNHLTSNSMTNYLLLHSIVPGSDPDGPILEDLGQQDDTNVTWTVNLSAGTSVIIAIRDSEAVSIQSDVVQIRNGTNSTCLNE</sequence>
<keyword evidence="1" id="KW-1133">Transmembrane helix</keyword>
<reference evidence="2" key="1">
    <citation type="submission" date="2023-06" db="EMBL/GenBank/DDBJ databases">
        <authorList>
            <consortium name="Lawrence Berkeley National Laboratory"/>
            <person name="Ahrendt S."/>
            <person name="Sahu N."/>
            <person name="Indic B."/>
            <person name="Wong-Bajracharya J."/>
            <person name="Merenyi Z."/>
            <person name="Ke H.-M."/>
            <person name="Monk M."/>
            <person name="Kocsube S."/>
            <person name="Drula E."/>
            <person name="Lipzen A."/>
            <person name="Balint B."/>
            <person name="Henrissat B."/>
            <person name="Andreopoulos B."/>
            <person name="Martin F.M."/>
            <person name="Harder C.B."/>
            <person name="Rigling D."/>
            <person name="Ford K.L."/>
            <person name="Foster G.D."/>
            <person name="Pangilinan J."/>
            <person name="Papanicolaou A."/>
            <person name="Barry K."/>
            <person name="LaButti K."/>
            <person name="Viragh M."/>
            <person name="Koriabine M."/>
            <person name="Yan M."/>
            <person name="Riley R."/>
            <person name="Champramary S."/>
            <person name="Plett K.L."/>
            <person name="Tsai I.J."/>
            <person name="Slot J."/>
            <person name="Sipos G."/>
            <person name="Plett J."/>
            <person name="Nagy L.G."/>
            <person name="Grigoriev I.V."/>
        </authorList>
    </citation>
    <scope>NUCLEOTIDE SEQUENCE</scope>
    <source>
        <strain evidence="2">CCBAS 213</strain>
    </source>
</reference>
<organism evidence="2 3">
    <name type="scientific">Armillaria tabescens</name>
    <name type="common">Ringless honey mushroom</name>
    <name type="synonym">Agaricus tabescens</name>
    <dbReference type="NCBI Taxonomy" id="1929756"/>
    <lineage>
        <taxon>Eukaryota</taxon>
        <taxon>Fungi</taxon>
        <taxon>Dikarya</taxon>
        <taxon>Basidiomycota</taxon>
        <taxon>Agaricomycotina</taxon>
        <taxon>Agaricomycetes</taxon>
        <taxon>Agaricomycetidae</taxon>
        <taxon>Agaricales</taxon>
        <taxon>Marasmiineae</taxon>
        <taxon>Physalacriaceae</taxon>
        <taxon>Desarmillaria</taxon>
    </lineage>
</organism>
<comment type="caution">
    <text evidence="2">The sequence shown here is derived from an EMBL/GenBank/DDBJ whole genome shotgun (WGS) entry which is preliminary data.</text>
</comment>
<name>A0AA39NB40_ARMTA</name>